<evidence type="ECO:0000313" key="4">
    <source>
        <dbReference type="EMBL" id="QSX31213.1"/>
    </source>
</evidence>
<dbReference type="CDD" id="cd01949">
    <property type="entry name" value="GGDEF"/>
    <property type="match status" value="1"/>
</dbReference>
<reference evidence="4 5" key="1">
    <citation type="submission" date="2021-03" db="EMBL/GenBank/DDBJ databases">
        <title>Novel species identification of genus Shewanella.</title>
        <authorList>
            <person name="Liu G."/>
            <person name="Zhang Q."/>
        </authorList>
    </citation>
    <scope>NUCLEOTIDE SEQUENCE [LARGE SCALE GENOMIC DNA]</scope>
    <source>
        <strain evidence="4 5">FJAT-53726</strain>
    </source>
</reference>
<organism evidence="4 5">
    <name type="scientific">Shewanella cyperi</name>
    <dbReference type="NCBI Taxonomy" id="2814292"/>
    <lineage>
        <taxon>Bacteria</taxon>
        <taxon>Pseudomonadati</taxon>
        <taxon>Pseudomonadota</taxon>
        <taxon>Gammaproteobacteria</taxon>
        <taxon>Alteromonadales</taxon>
        <taxon>Shewanellaceae</taxon>
        <taxon>Shewanella</taxon>
    </lineage>
</organism>
<dbReference type="GO" id="GO:0043709">
    <property type="term" value="P:cell adhesion involved in single-species biofilm formation"/>
    <property type="evidence" value="ECO:0007669"/>
    <property type="project" value="TreeGrafter"/>
</dbReference>
<dbReference type="InterPro" id="IPR029016">
    <property type="entry name" value="GAF-like_dom_sf"/>
</dbReference>
<dbReference type="SUPFAM" id="SSF55781">
    <property type="entry name" value="GAF domain-like"/>
    <property type="match status" value="1"/>
</dbReference>
<keyword evidence="5" id="KW-1185">Reference proteome</keyword>
<dbReference type="EMBL" id="CP071504">
    <property type="protein sequence ID" value="QSX31213.1"/>
    <property type="molecule type" value="Genomic_DNA"/>
</dbReference>
<evidence type="ECO:0000256" key="1">
    <source>
        <dbReference type="ARBA" id="ARBA00012528"/>
    </source>
</evidence>
<dbReference type="AlphaFoldDB" id="A0A974XPT9"/>
<dbReference type="PROSITE" id="PS50887">
    <property type="entry name" value="GGDEF"/>
    <property type="match status" value="1"/>
</dbReference>
<accession>A0A974XPT9</accession>
<evidence type="ECO:0000256" key="2">
    <source>
        <dbReference type="ARBA" id="ARBA00034247"/>
    </source>
</evidence>
<evidence type="ECO:0000259" key="3">
    <source>
        <dbReference type="PROSITE" id="PS50887"/>
    </source>
</evidence>
<dbReference type="Gene3D" id="3.30.450.40">
    <property type="match status" value="1"/>
</dbReference>
<dbReference type="PANTHER" id="PTHR45138:SF9">
    <property type="entry name" value="DIGUANYLATE CYCLASE DGCM-RELATED"/>
    <property type="match status" value="1"/>
</dbReference>
<dbReference type="GO" id="GO:1902201">
    <property type="term" value="P:negative regulation of bacterial-type flagellum-dependent cell motility"/>
    <property type="evidence" value="ECO:0007669"/>
    <property type="project" value="TreeGrafter"/>
</dbReference>
<evidence type="ECO:0000313" key="5">
    <source>
        <dbReference type="Proteomes" id="UP000663281"/>
    </source>
</evidence>
<sequence length="326" mass="36792">MGGHSLPGYGYTSFNDMQVDEIDWARWQSLVDTVAEMFAAPAAYITQANTKGVEVLISSLKGGDAFGPGVISPPMEQGLSQQVIAKQQPLYVRNAKDDPRWQQTQEYTTYNWVSYLGMPISWPDGHIFGSLCVVSTSPTDYPEVYMRVLALIRDVINSDLAHFYREAQLLTQSYTDPLTQIYNRRGFEELFVQNRQLARRLGRRMALLNFDLDGFKSINDNFGHAMGDEVLSAFARNLKQSCRSCDLVARWGGDEFLVLVHSETDAMESSMLARLDERLAALTNLPAIGYSVGMLRIGCDDTRELEELVMMADLNLYSHKQRKKKS</sequence>
<comment type="catalytic activity">
    <reaction evidence="2">
        <text>2 GTP = 3',3'-c-di-GMP + 2 diphosphate</text>
        <dbReference type="Rhea" id="RHEA:24898"/>
        <dbReference type="ChEBI" id="CHEBI:33019"/>
        <dbReference type="ChEBI" id="CHEBI:37565"/>
        <dbReference type="ChEBI" id="CHEBI:58805"/>
        <dbReference type="EC" id="2.7.7.65"/>
    </reaction>
</comment>
<protein>
    <recommendedName>
        <fullName evidence="1">diguanylate cyclase</fullName>
        <ecNumber evidence="1">2.7.7.65</ecNumber>
    </recommendedName>
</protein>
<dbReference type="KEGG" id="scyp:JYB88_06145"/>
<dbReference type="Pfam" id="PF01590">
    <property type="entry name" value="GAF"/>
    <property type="match status" value="1"/>
</dbReference>
<dbReference type="PANTHER" id="PTHR45138">
    <property type="entry name" value="REGULATORY COMPONENTS OF SENSORY TRANSDUCTION SYSTEM"/>
    <property type="match status" value="1"/>
</dbReference>
<dbReference type="InterPro" id="IPR050469">
    <property type="entry name" value="Diguanylate_Cyclase"/>
</dbReference>
<dbReference type="InterPro" id="IPR043128">
    <property type="entry name" value="Rev_trsase/Diguanyl_cyclase"/>
</dbReference>
<gene>
    <name evidence="4" type="ORF">JYB88_06145</name>
</gene>
<dbReference type="NCBIfam" id="TIGR00254">
    <property type="entry name" value="GGDEF"/>
    <property type="match status" value="1"/>
</dbReference>
<dbReference type="InterPro" id="IPR000160">
    <property type="entry name" value="GGDEF_dom"/>
</dbReference>
<dbReference type="SUPFAM" id="SSF55073">
    <property type="entry name" value="Nucleotide cyclase"/>
    <property type="match status" value="1"/>
</dbReference>
<dbReference type="Gene3D" id="3.30.70.270">
    <property type="match status" value="1"/>
</dbReference>
<dbReference type="GO" id="GO:0005886">
    <property type="term" value="C:plasma membrane"/>
    <property type="evidence" value="ECO:0007669"/>
    <property type="project" value="TreeGrafter"/>
</dbReference>
<dbReference type="RefSeq" id="WP_207322552.1">
    <property type="nucleotide sequence ID" value="NZ_CP071501.1"/>
</dbReference>
<dbReference type="InterPro" id="IPR003018">
    <property type="entry name" value="GAF"/>
</dbReference>
<dbReference type="Proteomes" id="UP000663281">
    <property type="component" value="Chromosome"/>
</dbReference>
<dbReference type="EC" id="2.7.7.65" evidence="1"/>
<proteinExistence type="predicted"/>
<dbReference type="SMART" id="SM00267">
    <property type="entry name" value="GGDEF"/>
    <property type="match status" value="1"/>
</dbReference>
<dbReference type="Pfam" id="PF00990">
    <property type="entry name" value="GGDEF"/>
    <property type="match status" value="1"/>
</dbReference>
<dbReference type="InterPro" id="IPR029787">
    <property type="entry name" value="Nucleotide_cyclase"/>
</dbReference>
<name>A0A974XPT9_9GAMM</name>
<feature type="domain" description="GGDEF" evidence="3">
    <location>
        <begin position="203"/>
        <end position="326"/>
    </location>
</feature>
<dbReference type="SMART" id="SM00065">
    <property type="entry name" value="GAF"/>
    <property type="match status" value="1"/>
</dbReference>
<dbReference type="GO" id="GO:0052621">
    <property type="term" value="F:diguanylate cyclase activity"/>
    <property type="evidence" value="ECO:0007669"/>
    <property type="project" value="UniProtKB-EC"/>
</dbReference>